<dbReference type="Proteomes" id="UP000324897">
    <property type="component" value="Unassembled WGS sequence"/>
</dbReference>
<evidence type="ECO:0000313" key="2">
    <source>
        <dbReference type="Proteomes" id="UP000324897"/>
    </source>
</evidence>
<organism evidence="1 2">
    <name type="scientific">Eragrostis curvula</name>
    <name type="common">weeping love grass</name>
    <dbReference type="NCBI Taxonomy" id="38414"/>
    <lineage>
        <taxon>Eukaryota</taxon>
        <taxon>Viridiplantae</taxon>
        <taxon>Streptophyta</taxon>
        <taxon>Embryophyta</taxon>
        <taxon>Tracheophyta</taxon>
        <taxon>Spermatophyta</taxon>
        <taxon>Magnoliopsida</taxon>
        <taxon>Liliopsida</taxon>
        <taxon>Poales</taxon>
        <taxon>Poaceae</taxon>
        <taxon>PACMAD clade</taxon>
        <taxon>Chloridoideae</taxon>
        <taxon>Eragrostideae</taxon>
        <taxon>Eragrostidinae</taxon>
        <taxon>Eragrostis</taxon>
    </lineage>
</organism>
<comment type="caution">
    <text evidence="1">The sequence shown here is derived from an EMBL/GenBank/DDBJ whole genome shotgun (WGS) entry which is preliminary data.</text>
</comment>
<reference evidence="1 2" key="1">
    <citation type="journal article" date="2019" name="Sci. Rep.">
        <title>A high-quality genome of Eragrostis curvula grass provides insights into Poaceae evolution and supports new strategies to enhance forage quality.</title>
        <authorList>
            <person name="Carballo J."/>
            <person name="Santos B.A.C.M."/>
            <person name="Zappacosta D."/>
            <person name="Garbus I."/>
            <person name="Selva J.P."/>
            <person name="Gallo C.A."/>
            <person name="Diaz A."/>
            <person name="Albertini E."/>
            <person name="Caccamo M."/>
            <person name="Echenique V."/>
        </authorList>
    </citation>
    <scope>NUCLEOTIDE SEQUENCE [LARGE SCALE GENOMIC DNA]</scope>
    <source>
        <strain evidence="2">cv. Victoria</strain>
        <tissue evidence="1">Leaf</tissue>
    </source>
</reference>
<dbReference type="Gramene" id="TVU22934">
    <property type="protein sequence ID" value="TVU22934"/>
    <property type="gene ID" value="EJB05_32655"/>
</dbReference>
<name>A0A5J9UHM6_9POAL</name>
<evidence type="ECO:0000313" key="1">
    <source>
        <dbReference type="EMBL" id="TVU22934.1"/>
    </source>
</evidence>
<dbReference type="EMBL" id="RWGY01000026">
    <property type="protein sequence ID" value="TVU22934.1"/>
    <property type="molecule type" value="Genomic_DNA"/>
</dbReference>
<gene>
    <name evidence="1" type="ORF">EJB05_32655</name>
</gene>
<protein>
    <submittedName>
        <fullName evidence="1">Uncharacterized protein</fullName>
    </submittedName>
</protein>
<sequence>MALPEKACCGCSAARSAPAGAYHCRQAGRAEVVRRNSSEQQSVEPKEGVLHINMSYGYGDHEYSSFLPSSFMSTTSISAIAVLLDSGNLVIRDQPYVCTSCNETTKPRRSDCSISTWRISPYYYCTDCCVQMQKKTNEG</sequence>
<dbReference type="AlphaFoldDB" id="A0A5J9UHM6"/>
<proteinExistence type="predicted"/>
<accession>A0A5J9UHM6</accession>
<keyword evidence="2" id="KW-1185">Reference proteome</keyword>
<feature type="non-terminal residue" evidence="1">
    <location>
        <position position="1"/>
    </location>
</feature>